<proteinExistence type="predicted"/>
<gene>
    <name evidence="1" type="ORF">METZ01_LOCUS224330</name>
</gene>
<name>A0A382G899_9ZZZZ</name>
<reference evidence="1" key="1">
    <citation type="submission" date="2018-05" db="EMBL/GenBank/DDBJ databases">
        <authorList>
            <person name="Lanie J.A."/>
            <person name="Ng W.-L."/>
            <person name="Kazmierczak K.M."/>
            <person name="Andrzejewski T.M."/>
            <person name="Davidsen T.M."/>
            <person name="Wayne K.J."/>
            <person name="Tettelin H."/>
            <person name="Glass J.I."/>
            <person name="Rusch D."/>
            <person name="Podicherti R."/>
            <person name="Tsui H.-C.T."/>
            <person name="Winkler M.E."/>
        </authorList>
    </citation>
    <scope>NUCLEOTIDE SEQUENCE</scope>
</reference>
<dbReference type="InterPro" id="IPR042100">
    <property type="entry name" value="Bug_dom1"/>
</dbReference>
<dbReference type="PANTHER" id="PTHR42928:SF3">
    <property type="entry name" value="UPF0065 PROTEIN YFLP"/>
    <property type="match status" value="1"/>
</dbReference>
<dbReference type="PANTHER" id="PTHR42928">
    <property type="entry name" value="TRICARBOXYLATE-BINDING PROTEIN"/>
    <property type="match status" value="1"/>
</dbReference>
<sequence>MKTNIVIYYGGKMKTFIKIICSVFLFSAISTSAFAIDKLHFVVPGGAGGGWDGCARGTGEALVKSGILGSASFENMSGGGGGKALAWMIKTQPENTVMVQSTPIVLRSISRHDGYISDDAASGVLSYKDVTPIAGIIGDFGAIAVAADSPYQTFGEVVAAYNANPKSVKMAGGSTRGSMDHLIGALAFQSAGANPNDVVYIPYDGGGEALAGLLSGETQILSTGFSEALGAGDQVRILGITANERSADAPNVPTLKEQGYDAYFVNWRGFFGPPGMDAGARNEIAKMLGDMQSTPEWEVVRKRNAYVNIYNPGDDFISFLETQTKEMTDLMKQLGVI</sequence>
<dbReference type="Gene3D" id="3.40.190.150">
    <property type="entry name" value="Bordetella uptake gene, domain 1"/>
    <property type="match status" value="1"/>
</dbReference>
<evidence type="ECO:0008006" key="2">
    <source>
        <dbReference type="Google" id="ProtNLM"/>
    </source>
</evidence>
<dbReference type="CDD" id="cd07012">
    <property type="entry name" value="PBP2_Bug_TTT"/>
    <property type="match status" value="1"/>
</dbReference>
<evidence type="ECO:0000313" key="1">
    <source>
        <dbReference type="EMBL" id="SVB71476.1"/>
    </source>
</evidence>
<protein>
    <recommendedName>
        <fullName evidence="2">Tricarboxylic transport TctC</fullName>
    </recommendedName>
</protein>
<organism evidence="1">
    <name type="scientific">marine metagenome</name>
    <dbReference type="NCBI Taxonomy" id="408172"/>
    <lineage>
        <taxon>unclassified sequences</taxon>
        <taxon>metagenomes</taxon>
        <taxon>ecological metagenomes</taxon>
    </lineage>
</organism>
<accession>A0A382G899</accession>
<dbReference type="AlphaFoldDB" id="A0A382G899"/>
<dbReference type="InterPro" id="IPR005064">
    <property type="entry name" value="BUG"/>
</dbReference>
<dbReference type="Gene3D" id="3.40.190.10">
    <property type="entry name" value="Periplasmic binding protein-like II"/>
    <property type="match status" value="1"/>
</dbReference>
<dbReference type="Pfam" id="PF03401">
    <property type="entry name" value="TctC"/>
    <property type="match status" value="1"/>
</dbReference>
<dbReference type="PIRSF" id="PIRSF017082">
    <property type="entry name" value="YflP"/>
    <property type="match status" value="1"/>
</dbReference>
<dbReference type="EMBL" id="UINC01054133">
    <property type="protein sequence ID" value="SVB71476.1"/>
    <property type="molecule type" value="Genomic_DNA"/>
</dbReference>